<name>A0ABP9XMI8_9FUNG</name>
<comment type="caution">
    <text evidence="2">The sequence shown here is derived from an EMBL/GenBank/DDBJ whole genome shotgun (WGS) entry which is preliminary data.</text>
</comment>
<dbReference type="PANTHER" id="PTHR28254">
    <property type="entry name" value="CYTOCHROME B-C1 COMPLEX SUBUNIT 10"/>
    <property type="match status" value="1"/>
</dbReference>
<dbReference type="InterPro" id="IPR019182">
    <property type="entry name" value="Cytochrome_b-c1_su10_fun"/>
</dbReference>
<reference evidence="2 3" key="1">
    <citation type="submission" date="2024-04" db="EMBL/GenBank/DDBJ databases">
        <title>genome sequences of Mucor flavus KT1a and Helicostylum pulchrum KT1b strains isolation_sourced from the surface of a dry-aged beef.</title>
        <authorList>
            <person name="Toyotome T."/>
            <person name="Hosono M."/>
            <person name="Torimaru M."/>
            <person name="Fukuda K."/>
            <person name="Mikami N."/>
        </authorList>
    </citation>
    <scope>NUCLEOTIDE SEQUENCE [LARGE SCALE GENOMIC DNA]</scope>
    <source>
        <strain evidence="2 3">KT1b</strain>
    </source>
</reference>
<dbReference type="EMBL" id="BAABUJ010000005">
    <property type="protein sequence ID" value="GAA5795663.1"/>
    <property type="molecule type" value="Genomic_DNA"/>
</dbReference>
<keyword evidence="1" id="KW-1133">Transmembrane helix</keyword>
<dbReference type="Pfam" id="PF09796">
    <property type="entry name" value="QCR10"/>
    <property type="match status" value="1"/>
</dbReference>
<gene>
    <name evidence="2" type="ORF">HPULCUR_001025</name>
</gene>
<keyword evidence="1" id="KW-0812">Transmembrane</keyword>
<keyword evidence="3" id="KW-1185">Reference proteome</keyword>
<sequence length="77" mass="8582">MIAAIRTYPHYKFITPQKIVELTPTFVGWGFAAATGLALFGLDIPIVRDDVLSKLPLAGKFFPNLPEPKEEVFHRAV</sequence>
<evidence type="ECO:0000313" key="3">
    <source>
        <dbReference type="Proteomes" id="UP001476247"/>
    </source>
</evidence>
<dbReference type="PANTHER" id="PTHR28254:SF1">
    <property type="entry name" value="CYTOCHROME B-C1 COMPLEX SUBUNIT 10, MITOCHONDRIAL"/>
    <property type="match status" value="1"/>
</dbReference>
<accession>A0ABP9XMI8</accession>
<protein>
    <submittedName>
        <fullName evidence="2">Uncharacterized protein</fullName>
    </submittedName>
</protein>
<proteinExistence type="predicted"/>
<evidence type="ECO:0000313" key="2">
    <source>
        <dbReference type="EMBL" id="GAA5795663.1"/>
    </source>
</evidence>
<evidence type="ECO:0000256" key="1">
    <source>
        <dbReference type="SAM" id="Phobius"/>
    </source>
</evidence>
<keyword evidence="1" id="KW-0472">Membrane</keyword>
<feature type="transmembrane region" description="Helical" evidence="1">
    <location>
        <begin position="26"/>
        <end position="47"/>
    </location>
</feature>
<organism evidence="2 3">
    <name type="scientific">Helicostylum pulchrum</name>
    <dbReference type="NCBI Taxonomy" id="562976"/>
    <lineage>
        <taxon>Eukaryota</taxon>
        <taxon>Fungi</taxon>
        <taxon>Fungi incertae sedis</taxon>
        <taxon>Mucoromycota</taxon>
        <taxon>Mucoromycotina</taxon>
        <taxon>Mucoromycetes</taxon>
        <taxon>Mucorales</taxon>
        <taxon>Mucorineae</taxon>
        <taxon>Mucoraceae</taxon>
        <taxon>Helicostylum</taxon>
    </lineage>
</organism>
<dbReference type="Proteomes" id="UP001476247">
    <property type="component" value="Unassembled WGS sequence"/>
</dbReference>